<feature type="transmembrane region" description="Helical" evidence="9">
    <location>
        <begin position="67"/>
        <end position="87"/>
    </location>
</feature>
<keyword evidence="6 9" id="KW-0378">Hydrolase</keyword>
<gene>
    <name evidence="9" type="primary">lspA</name>
    <name evidence="12" type="ORF">H8E41_00965</name>
</gene>
<feature type="active site" evidence="9">
    <location>
        <position position="141"/>
    </location>
</feature>
<keyword evidence="3 9" id="KW-0645">Protease</keyword>
<dbReference type="InterPro" id="IPR001872">
    <property type="entry name" value="Peptidase_A8"/>
</dbReference>
<keyword evidence="5 9" id="KW-0064">Aspartyl protease</keyword>
<comment type="subcellular location">
    <subcellularLocation>
        <location evidence="9">Cell membrane</location>
        <topology evidence="9">Multi-pass membrane protein</topology>
    </subcellularLocation>
</comment>
<evidence type="ECO:0000256" key="2">
    <source>
        <dbReference type="ARBA" id="ARBA00022475"/>
    </source>
</evidence>
<feature type="transmembrane region" description="Helical" evidence="9">
    <location>
        <begin position="133"/>
        <end position="159"/>
    </location>
</feature>
<evidence type="ECO:0000256" key="4">
    <source>
        <dbReference type="ARBA" id="ARBA00022692"/>
    </source>
</evidence>
<evidence type="ECO:0000256" key="10">
    <source>
        <dbReference type="RuleBase" id="RU000594"/>
    </source>
</evidence>
<comment type="similarity">
    <text evidence="1 9 11">Belongs to the peptidase A8 family.</text>
</comment>
<name>A0A8J6TAI7_9BACT</name>
<evidence type="ECO:0000256" key="8">
    <source>
        <dbReference type="ARBA" id="ARBA00023136"/>
    </source>
</evidence>
<keyword evidence="7 9" id="KW-1133">Transmembrane helix</keyword>
<dbReference type="Proteomes" id="UP000614424">
    <property type="component" value="Unassembled WGS sequence"/>
</dbReference>
<dbReference type="NCBIfam" id="TIGR00077">
    <property type="entry name" value="lspA"/>
    <property type="match status" value="1"/>
</dbReference>
<comment type="catalytic activity">
    <reaction evidence="9 10">
        <text>Release of signal peptides from bacterial membrane prolipoproteins. Hydrolyzes -Xaa-Yaa-Zaa-|-(S,diacylglyceryl)Cys-, in which Xaa is hydrophobic (preferably Leu), and Yaa (Ala or Ser) and Zaa (Gly or Ala) have small, neutral side chains.</text>
        <dbReference type="EC" id="3.4.23.36"/>
    </reaction>
</comment>
<comment type="function">
    <text evidence="9 10">This protein specifically catalyzes the removal of signal peptides from prolipoproteins.</text>
</comment>
<feature type="transmembrane region" description="Helical" evidence="9">
    <location>
        <begin position="96"/>
        <end position="113"/>
    </location>
</feature>
<dbReference type="GO" id="GO:0004190">
    <property type="term" value="F:aspartic-type endopeptidase activity"/>
    <property type="evidence" value="ECO:0007669"/>
    <property type="project" value="UniProtKB-UniRule"/>
</dbReference>
<evidence type="ECO:0000256" key="9">
    <source>
        <dbReference type="HAMAP-Rule" id="MF_00161"/>
    </source>
</evidence>
<keyword evidence="4 9" id="KW-0812">Transmembrane</keyword>
<dbReference type="HAMAP" id="MF_00161">
    <property type="entry name" value="LspA"/>
    <property type="match status" value="1"/>
</dbReference>
<evidence type="ECO:0000313" key="13">
    <source>
        <dbReference type="Proteomes" id="UP000614424"/>
    </source>
</evidence>
<dbReference type="UniPathway" id="UPA00665"/>
<evidence type="ECO:0000256" key="11">
    <source>
        <dbReference type="RuleBase" id="RU004181"/>
    </source>
</evidence>
<keyword evidence="12" id="KW-0449">Lipoprotein</keyword>
<dbReference type="EC" id="3.4.23.36" evidence="9"/>
<evidence type="ECO:0000256" key="5">
    <source>
        <dbReference type="ARBA" id="ARBA00022750"/>
    </source>
</evidence>
<feature type="transmembrane region" description="Helical" evidence="9">
    <location>
        <begin position="6"/>
        <end position="28"/>
    </location>
</feature>
<evidence type="ECO:0000313" key="12">
    <source>
        <dbReference type="EMBL" id="MBC8316444.1"/>
    </source>
</evidence>
<dbReference type="EMBL" id="JACNJZ010000032">
    <property type="protein sequence ID" value="MBC8316444.1"/>
    <property type="molecule type" value="Genomic_DNA"/>
</dbReference>
<dbReference type="PRINTS" id="PR00781">
    <property type="entry name" value="LIPOSIGPTASE"/>
</dbReference>
<dbReference type="PANTHER" id="PTHR33695">
    <property type="entry name" value="LIPOPROTEIN SIGNAL PEPTIDASE"/>
    <property type="match status" value="1"/>
</dbReference>
<dbReference type="AlphaFoldDB" id="A0A8J6TAI7"/>
<comment type="caution">
    <text evidence="12">The sequence shown here is derived from an EMBL/GenBank/DDBJ whole genome shotgun (WGS) entry which is preliminary data.</text>
</comment>
<dbReference type="Pfam" id="PF01252">
    <property type="entry name" value="Peptidase_A8"/>
    <property type="match status" value="1"/>
</dbReference>
<evidence type="ECO:0000256" key="7">
    <source>
        <dbReference type="ARBA" id="ARBA00022989"/>
    </source>
</evidence>
<keyword evidence="2 9" id="KW-1003">Cell membrane</keyword>
<evidence type="ECO:0000256" key="3">
    <source>
        <dbReference type="ARBA" id="ARBA00022670"/>
    </source>
</evidence>
<sequence>MRKPDSYSVLIFVAAAVIVADQLTKWWILAQFSLYETRIIIPGFFNLTSIRNTGAAFGFLAGNESGWRPWFFGIIALVALVAIVFLFRQYRDKGSLYAYALASIAGGAIGNLIDRVRFGAVVDFLDFYIGRYHWPAFNVADSAIVVGVGLFLLAGFVYPEPEEGGSHTR</sequence>
<feature type="active site" evidence="9">
    <location>
        <position position="123"/>
    </location>
</feature>
<organism evidence="12 13">
    <name type="scientific">Candidatus Desulfobia pelagia</name>
    <dbReference type="NCBI Taxonomy" id="2841692"/>
    <lineage>
        <taxon>Bacteria</taxon>
        <taxon>Pseudomonadati</taxon>
        <taxon>Thermodesulfobacteriota</taxon>
        <taxon>Desulfobulbia</taxon>
        <taxon>Desulfobulbales</taxon>
        <taxon>Desulfobulbaceae</taxon>
        <taxon>Candidatus Desulfobia</taxon>
    </lineage>
</organism>
<evidence type="ECO:0000256" key="6">
    <source>
        <dbReference type="ARBA" id="ARBA00022801"/>
    </source>
</evidence>
<keyword evidence="8 9" id="KW-0472">Membrane</keyword>
<accession>A0A8J6TAI7</accession>
<dbReference type="GO" id="GO:0005886">
    <property type="term" value="C:plasma membrane"/>
    <property type="evidence" value="ECO:0007669"/>
    <property type="project" value="UniProtKB-SubCell"/>
</dbReference>
<protein>
    <recommendedName>
        <fullName evidence="9">Lipoprotein signal peptidase</fullName>
        <ecNumber evidence="9">3.4.23.36</ecNumber>
    </recommendedName>
    <alternativeName>
        <fullName evidence="9">Prolipoprotein signal peptidase</fullName>
    </alternativeName>
    <alternativeName>
        <fullName evidence="9">Signal peptidase II</fullName>
        <shortName evidence="9">SPase II</shortName>
    </alternativeName>
</protein>
<evidence type="ECO:0000256" key="1">
    <source>
        <dbReference type="ARBA" id="ARBA00006139"/>
    </source>
</evidence>
<dbReference type="GO" id="GO:0006508">
    <property type="term" value="P:proteolysis"/>
    <property type="evidence" value="ECO:0007669"/>
    <property type="project" value="UniProtKB-KW"/>
</dbReference>
<dbReference type="PROSITE" id="PS00855">
    <property type="entry name" value="SPASE_II"/>
    <property type="match status" value="1"/>
</dbReference>
<dbReference type="PANTHER" id="PTHR33695:SF1">
    <property type="entry name" value="LIPOPROTEIN SIGNAL PEPTIDASE"/>
    <property type="match status" value="1"/>
</dbReference>
<proteinExistence type="inferred from homology"/>
<reference evidence="12 13" key="1">
    <citation type="submission" date="2020-08" db="EMBL/GenBank/DDBJ databases">
        <title>Bridging the membrane lipid divide: bacteria of the FCB group superphylum have the potential to synthesize archaeal ether lipids.</title>
        <authorList>
            <person name="Villanueva L."/>
            <person name="Von Meijenfeldt F.A.B."/>
            <person name="Westbye A.B."/>
            <person name="Yadav S."/>
            <person name="Hopmans E.C."/>
            <person name="Dutilh B.E."/>
            <person name="Sinninghe Damste J.S."/>
        </authorList>
    </citation>
    <scope>NUCLEOTIDE SEQUENCE [LARGE SCALE GENOMIC DNA]</scope>
    <source>
        <strain evidence="12">NIOZ-UU47</strain>
    </source>
</reference>
<comment type="pathway">
    <text evidence="9">Protein modification; lipoprotein biosynthesis (signal peptide cleavage).</text>
</comment>